<dbReference type="Pfam" id="PF01541">
    <property type="entry name" value="GIY-YIG"/>
    <property type="match status" value="1"/>
</dbReference>
<evidence type="ECO:0000313" key="2">
    <source>
        <dbReference type="EMBL" id="EKU27298.1"/>
    </source>
</evidence>
<dbReference type="AlphaFoldDB" id="K8ZL47"/>
<comment type="caution">
    <text evidence="2">The sequence shown here is derived from an EMBL/GenBank/DDBJ whole genome shotgun (WGS) entry which is preliminary data.</text>
</comment>
<dbReference type="InterPro" id="IPR035901">
    <property type="entry name" value="GIY-YIG_endonuc_sf"/>
</dbReference>
<dbReference type="PROSITE" id="PS50164">
    <property type="entry name" value="GIY_YIG"/>
    <property type="match status" value="1"/>
</dbReference>
<proteinExistence type="predicted"/>
<organism evidence="2 3">
    <name type="scientific">Catellicoccus marimammalium M35/04/3</name>
    <dbReference type="NCBI Taxonomy" id="1234409"/>
    <lineage>
        <taxon>Bacteria</taxon>
        <taxon>Bacillati</taxon>
        <taxon>Bacillota</taxon>
        <taxon>Bacilli</taxon>
        <taxon>Lactobacillales</taxon>
        <taxon>Enterococcaceae</taxon>
        <taxon>Catellicoccus</taxon>
    </lineage>
</organism>
<keyword evidence="3" id="KW-1185">Reference proteome</keyword>
<name>K8ZL47_9ENTE</name>
<accession>K8ZL47</accession>
<dbReference type="Pfam" id="PF09848">
    <property type="entry name" value="SLFN-g3_helicase"/>
    <property type="match status" value="1"/>
</dbReference>
<dbReference type="OrthoDB" id="3193269at2"/>
<dbReference type="SUPFAM" id="SSF52540">
    <property type="entry name" value="P-loop containing nucleoside triphosphate hydrolases"/>
    <property type="match status" value="1"/>
</dbReference>
<feature type="domain" description="GIY-YIG" evidence="1">
    <location>
        <begin position="26"/>
        <end position="99"/>
    </location>
</feature>
<dbReference type="InterPro" id="IPR000305">
    <property type="entry name" value="GIY-YIG_endonuc"/>
</dbReference>
<dbReference type="EMBL" id="AMYT01000017">
    <property type="protein sequence ID" value="EKU27298.1"/>
    <property type="molecule type" value="Genomic_DNA"/>
</dbReference>
<dbReference type="STRING" id="1234409.C683_0629"/>
<dbReference type="CDD" id="cd10439">
    <property type="entry name" value="GIY-YIG_COG3410"/>
    <property type="match status" value="1"/>
</dbReference>
<dbReference type="eggNOG" id="COG3410">
    <property type="taxonomic scope" value="Bacteria"/>
</dbReference>
<dbReference type="Proteomes" id="UP000016057">
    <property type="component" value="Unassembled WGS sequence"/>
</dbReference>
<dbReference type="PATRIC" id="fig|1234409.3.peg.580"/>
<protein>
    <recommendedName>
        <fullName evidence="1">GIY-YIG domain-containing protein</fullName>
    </recommendedName>
</protein>
<dbReference type="InterPro" id="IPR027417">
    <property type="entry name" value="P-loop_NTPase"/>
</dbReference>
<evidence type="ECO:0000313" key="3">
    <source>
        <dbReference type="Proteomes" id="UP000016057"/>
    </source>
</evidence>
<dbReference type="Gene3D" id="3.40.50.300">
    <property type="entry name" value="P-loop containing nucleotide triphosphate hydrolases"/>
    <property type="match status" value="1"/>
</dbReference>
<evidence type="ECO:0000259" key="1">
    <source>
        <dbReference type="PROSITE" id="PS50164"/>
    </source>
</evidence>
<sequence>MEYKIDTYDFDKNLKNEIENNDSINEWPVVYMIHGKNEMYIGETNDVNMRMNQHLSTKERYTKLNRVNIISNEKFNKSAILDLEALLIEYISADGRYKLQNRNGGQSKNHKYYQKDMYLDSFENLWKQLMEKKLVNHTLEEIKNTDLFKYSPYKTFTNQQNSIVKSIINKILNDHNSNHKNFIIEGGAGTGKSVLAVYLVKQLTDIFKEKNIDVNIALVVPVKSLRKTYKEVFGQIYGLKKSMVVSPTETFKKDYDILIVDEAHRLKRRFGLTNYKSFDNNNKKIKDENGTELDWILNNSKYSIFFYDRGQSVLPSDVRSSQFRKIMTKDNIYKLDTQMRVIAGDEYINFINELFKDNNLYRLNQYSIKDYDLKLFTNLDNMINSIKKLDDEYGLCRIVAGYSWDWKTKELTYKEAIEKDIYDIVIGNTKLIWNKKDEDWINSENSINEVGCIHTVQGYDLNYVGVIFGKEIDYIDGHFVIYKDNYKDKKGKLKATEISLKDYEASLKEYIIKIYKVLLSRGIKGCYIYCVNPGLREYFSKAFDIASH</sequence>
<reference evidence="2 3" key="1">
    <citation type="journal article" date="2013" name="Genome Announc.">
        <title>Draft Genome Sequence of Catellicoccus marimammalium, a Novel Species Commonly Found in Gull Feces.</title>
        <authorList>
            <person name="Weigand M.R."/>
            <person name="Ryu H."/>
            <person name="Bozcek L."/>
            <person name="Konstantinidis K.T."/>
            <person name="Santo Domingo J.W."/>
        </authorList>
    </citation>
    <scope>NUCLEOTIDE SEQUENCE [LARGE SCALE GENOMIC DNA]</scope>
    <source>
        <strain evidence="2 3">M35/04/3</strain>
    </source>
</reference>
<dbReference type="Gene3D" id="3.40.1440.10">
    <property type="entry name" value="GIY-YIG endonuclease"/>
    <property type="match status" value="1"/>
</dbReference>
<dbReference type="eggNOG" id="COG1061">
    <property type="taxonomic scope" value="Bacteria"/>
</dbReference>
<dbReference type="RefSeq" id="WP_009489930.1">
    <property type="nucleotide sequence ID" value="NZ_AMYT01000017.1"/>
</dbReference>
<dbReference type="InterPro" id="IPR018647">
    <property type="entry name" value="SLFN_3-like_DNA/RNA_helicase"/>
</dbReference>
<gene>
    <name evidence="2" type="ORF">C683_0629</name>
</gene>